<evidence type="ECO:0000256" key="2">
    <source>
        <dbReference type="ARBA" id="ARBA00022801"/>
    </source>
</evidence>
<dbReference type="InterPro" id="IPR000407">
    <property type="entry name" value="GDA1_CD39_NTPase"/>
</dbReference>
<evidence type="ECO:0000256" key="1">
    <source>
        <dbReference type="ARBA" id="ARBA00009283"/>
    </source>
</evidence>
<keyword evidence="2" id="KW-0378">Hydrolase</keyword>
<comment type="similarity">
    <text evidence="1">Belongs to the GDA1/CD39 NTPase family.</text>
</comment>
<feature type="binding site" evidence="4">
    <location>
        <begin position="264"/>
        <end position="268"/>
    </location>
    <ligand>
        <name>ATP</name>
        <dbReference type="ChEBI" id="CHEBI:30616"/>
    </ligand>
</feature>
<evidence type="ECO:0000256" key="5">
    <source>
        <dbReference type="SAM" id="Phobius"/>
    </source>
</evidence>
<evidence type="ECO:0000313" key="7">
    <source>
        <dbReference type="Proteomes" id="UP000593567"/>
    </source>
</evidence>
<dbReference type="GO" id="GO:0016020">
    <property type="term" value="C:membrane"/>
    <property type="evidence" value="ECO:0007669"/>
    <property type="project" value="TreeGrafter"/>
</dbReference>
<keyword evidence="4" id="KW-0067">ATP-binding</keyword>
<evidence type="ECO:0000256" key="4">
    <source>
        <dbReference type="PIRSR" id="PIRSR600407-2"/>
    </source>
</evidence>
<dbReference type="Gene3D" id="3.30.420.40">
    <property type="match status" value="1"/>
</dbReference>
<dbReference type="GO" id="GO:0046036">
    <property type="term" value="P:CTP metabolic process"/>
    <property type="evidence" value="ECO:0007669"/>
    <property type="project" value="TreeGrafter"/>
</dbReference>
<comment type="caution">
    <text evidence="6">The sequence shown here is derived from an EMBL/GenBank/DDBJ whole genome shotgun (WGS) entry which is preliminary data.</text>
</comment>
<dbReference type="EMBL" id="VXIV02002136">
    <property type="protein sequence ID" value="KAF6027140.1"/>
    <property type="molecule type" value="Genomic_DNA"/>
</dbReference>
<accession>A0A7J7JLJ8</accession>
<dbReference type="GO" id="GO:0006256">
    <property type="term" value="P:UDP catabolic process"/>
    <property type="evidence" value="ECO:0007669"/>
    <property type="project" value="TreeGrafter"/>
</dbReference>
<sequence length="595" mass="67346">MMHHRYVNIHIVTLGSLICVNGTRMTCNRLLYNDKGGRLLIIFLSVIVALTFVVIVHIERENSSKTLIIQAKYTGSTNFKGPTDTTDDSLSYGIIFDCGSSGSRVYLYFWPPHGGGSHQLLDIHQMIGSNGKPLSYKIKPGLSTYSSNSTFAAEYLRKLLDFAAKHIPREKHKETPLYIMATAGMRLISKTSASAILDDVIRDVPKWYDFEFDESHVSVISGKEEGMYAWISLNYMLGRFSQESHRKRGSSSKFSTAGVVDMGGGSLQIAFEVDQSKLKNKDQLMTFSLSSQKSDTFHNYNLYVTTFLGFGANSVLKRYQQNLVSKAPTGTTLSDPCQSLGAIEKVSFMNSKYKLKGTGDVKRCMTNLTPLLNQTRHCSTKPCSLDGVYQPAISSAIDFYGISEYFYSTNDVLGIKGHYNYEEVLKLAQEYCGTQWSVSERKWNNSEYPNADMARMRTQCFKVSWILEVLHTGLHFSKKIQNFYPVDQIDGQEVQWSLGALIHKTRFLAAKQRNLHTLTSTTSDWSRQTRVVLPYLMGLCFVIVFGAILLYCRYLQKMKVVPSLRNVPSMSYFMTNPEDKMELGLIEERSYYPHS</sequence>
<organism evidence="6 7">
    <name type="scientific">Bugula neritina</name>
    <name type="common">Brown bryozoan</name>
    <name type="synonym">Sertularia neritina</name>
    <dbReference type="NCBI Taxonomy" id="10212"/>
    <lineage>
        <taxon>Eukaryota</taxon>
        <taxon>Metazoa</taxon>
        <taxon>Spiralia</taxon>
        <taxon>Lophotrochozoa</taxon>
        <taxon>Bryozoa</taxon>
        <taxon>Gymnolaemata</taxon>
        <taxon>Cheilostomatida</taxon>
        <taxon>Flustrina</taxon>
        <taxon>Buguloidea</taxon>
        <taxon>Bugulidae</taxon>
        <taxon>Bugula</taxon>
    </lineage>
</organism>
<keyword evidence="5" id="KW-0812">Transmembrane</keyword>
<dbReference type="AlphaFoldDB" id="A0A7J7JLJ8"/>
<dbReference type="Proteomes" id="UP000593567">
    <property type="component" value="Unassembled WGS sequence"/>
</dbReference>
<name>A0A7J7JLJ8_BUGNE</name>
<dbReference type="PANTHER" id="PTHR11782:SF121">
    <property type="entry name" value="NUCLEOSIDE-DIPHOSPHATASE MIG-23"/>
    <property type="match status" value="1"/>
</dbReference>
<keyword evidence="5" id="KW-0472">Membrane</keyword>
<keyword evidence="7" id="KW-1185">Reference proteome</keyword>
<dbReference type="GO" id="GO:0045134">
    <property type="term" value="F:UDP phosphatase activity"/>
    <property type="evidence" value="ECO:0007669"/>
    <property type="project" value="TreeGrafter"/>
</dbReference>
<dbReference type="GO" id="GO:0005794">
    <property type="term" value="C:Golgi apparatus"/>
    <property type="evidence" value="ECO:0007669"/>
    <property type="project" value="TreeGrafter"/>
</dbReference>
<proteinExistence type="inferred from homology"/>
<evidence type="ECO:0000256" key="3">
    <source>
        <dbReference type="PIRSR" id="PIRSR600407-1"/>
    </source>
</evidence>
<dbReference type="PANTHER" id="PTHR11782">
    <property type="entry name" value="ADENOSINE/GUANOSINE DIPHOSPHATASE"/>
    <property type="match status" value="1"/>
</dbReference>
<dbReference type="GO" id="GO:0017111">
    <property type="term" value="F:ribonucleoside triphosphate phosphatase activity"/>
    <property type="evidence" value="ECO:0007669"/>
    <property type="project" value="TreeGrafter"/>
</dbReference>
<gene>
    <name evidence="6" type="ORF">EB796_014553</name>
</gene>
<keyword evidence="5" id="KW-1133">Transmembrane helix</keyword>
<evidence type="ECO:0000313" key="6">
    <source>
        <dbReference type="EMBL" id="KAF6027140.1"/>
    </source>
</evidence>
<feature type="active site" description="Proton acceptor" evidence="3">
    <location>
        <position position="225"/>
    </location>
</feature>
<keyword evidence="4" id="KW-0547">Nucleotide-binding</keyword>
<feature type="transmembrane region" description="Helical" evidence="5">
    <location>
        <begin position="532"/>
        <end position="552"/>
    </location>
</feature>
<feature type="transmembrane region" description="Helical" evidence="5">
    <location>
        <begin position="39"/>
        <end position="58"/>
    </location>
</feature>
<dbReference type="OrthoDB" id="6372431at2759"/>
<dbReference type="Pfam" id="PF01150">
    <property type="entry name" value="GDA1_CD39"/>
    <property type="match status" value="1"/>
</dbReference>
<dbReference type="GO" id="GO:0004382">
    <property type="term" value="F:GDP phosphatase activity"/>
    <property type="evidence" value="ECO:0007669"/>
    <property type="project" value="TreeGrafter"/>
</dbReference>
<protein>
    <submittedName>
        <fullName evidence="6">ENTPD7</fullName>
    </submittedName>
</protein>
<dbReference type="GO" id="GO:0005524">
    <property type="term" value="F:ATP binding"/>
    <property type="evidence" value="ECO:0007669"/>
    <property type="project" value="UniProtKB-KW"/>
</dbReference>
<dbReference type="Gene3D" id="3.30.420.150">
    <property type="entry name" value="Exopolyphosphatase. Domain 2"/>
    <property type="match status" value="1"/>
</dbReference>
<reference evidence="6" key="1">
    <citation type="submission" date="2020-06" db="EMBL/GenBank/DDBJ databases">
        <title>Draft genome of Bugula neritina, a colonial animal packing powerful symbionts and potential medicines.</title>
        <authorList>
            <person name="Rayko M."/>
        </authorList>
    </citation>
    <scope>NUCLEOTIDE SEQUENCE [LARGE SCALE GENOMIC DNA]</scope>
    <source>
        <strain evidence="6">Kwan_BN1</strain>
    </source>
</reference>